<keyword evidence="12" id="KW-1185">Reference proteome</keyword>
<organism evidence="11 12">
    <name type="scientific">Morella rubra</name>
    <name type="common">Chinese bayberry</name>
    <dbReference type="NCBI Taxonomy" id="262757"/>
    <lineage>
        <taxon>Eukaryota</taxon>
        <taxon>Viridiplantae</taxon>
        <taxon>Streptophyta</taxon>
        <taxon>Embryophyta</taxon>
        <taxon>Tracheophyta</taxon>
        <taxon>Spermatophyta</taxon>
        <taxon>Magnoliopsida</taxon>
        <taxon>eudicotyledons</taxon>
        <taxon>Gunneridae</taxon>
        <taxon>Pentapetalae</taxon>
        <taxon>rosids</taxon>
        <taxon>fabids</taxon>
        <taxon>Fagales</taxon>
        <taxon>Myricaceae</taxon>
        <taxon>Morella</taxon>
    </lineage>
</organism>
<comment type="similarity">
    <text evidence="1">Belongs to the TRAFAC class translation factor GTPase superfamily. Classic translation factor GTPase family. IF-2 subfamily.</text>
</comment>
<keyword evidence="2 11" id="KW-0396">Initiation factor</keyword>
<evidence type="ECO:0000256" key="4">
    <source>
        <dbReference type="ARBA" id="ARBA00022917"/>
    </source>
</evidence>
<dbReference type="InterPro" id="IPR044145">
    <property type="entry name" value="IF2_II"/>
</dbReference>
<dbReference type="OrthoDB" id="361630at2759"/>
<dbReference type="PRINTS" id="PR00315">
    <property type="entry name" value="ELONGATNFCT"/>
</dbReference>
<dbReference type="Pfam" id="PF00009">
    <property type="entry name" value="GTP_EFTU"/>
    <property type="match status" value="1"/>
</dbReference>
<dbReference type="Gene3D" id="2.40.30.10">
    <property type="entry name" value="Translation factors"/>
    <property type="match status" value="2"/>
</dbReference>
<feature type="domain" description="Tr-type G" evidence="10">
    <location>
        <begin position="495"/>
        <end position="662"/>
    </location>
</feature>
<sequence>MQGTMASLASLVSLGGSVASERSHSSLFRRVSLSKRNYTVKKKSWHWVSLSVCKYSVTTTDLVPEQRNAASFNSSDTTYTGGAGKGDGRDAGFLLKPAPKPVLKSSESKGKALSVTWDPSIIREESSDDGMLGDVEERNKVIESLGEVLETAKKLETSTSSESGSRRESGFVNKSTESKTSTNLTSGKPNQNPKTSKSVWRKGDTVAAVQKLAKGTPSKPRSSTVEKEEIKIGRRGNVVSEAPSSSTPTQPPLRPQPKLQAKPYVAFLPAVKKPVILKDVGAVPNSSVVDETGSNLKTTDRKPILIDKFASKKSVVDPVIAQSVLAPARPGRGPPPGKHKDDYRKKNVPAGGPRRRMVNNDDIPDEDTTELSVSIPGSAIGRKGRKWTKASRKAARLQAAKEAAPVKVEILEVGKEGMLIEELAFNLTIGEGEILGYLYSKGIKPDGVHTLDKDMVKMICKEHDVEVLDADPIKVEEKARKKEILDEDDLDKLRDRPPVITIMGHVDHGKTTLLDYIRKSKVAASEAGGITQGIGAYKVLVPIDGKVQPCVFLDTPGHEAFGAMRARGASVTDIAIIVVAADDGIRPQTNEAIAHAKAAGVPMIDKDGANPERVMQELSSIGLMPEDWGGDVPMVQISALKGEKIDDLLETVMLVAEFFVPPGMMHLSLGPFFRKVGETKSRSLQELKANPDRSGKGTVIEAGLHKAKGPLATFIVQNGTLKVGDVVVCGGAFGKVRALFDDSGNRVKEAGPSTPVQGVVVVPLESLMAAPSVIGINNVPVAGDEFEVVDSLEIAREKAESRAESLRNERISAKAGDGKVTLSSWASAVSAGKVSGLDMHQLNIIMKVDVQVAYGSSSAVASVTEDLCRDFYAVGVEKNRSFKFISGSIEAVRQSLQVLPQDNVTLKFLLQATGDLSSSDVDLAVASKAIILGFNVKAPGSVKSYAENKGVEIRLYRVIYELIDDVRNAMEELLEPVEDQVTIGSAEIRAIFSSGSGRVAGCMVMDGKLVKGCGIRVIRKGKEVYVGILDSLRRVKELVKEVSAGLECGIGMEDYNDFEVGDVLEAFSTIEKRRTLEEASASMAAAREGVGIEQ</sequence>
<evidence type="ECO:0000256" key="7">
    <source>
        <dbReference type="ARBA" id="ARBA00044105"/>
    </source>
</evidence>
<evidence type="ECO:0000313" key="11">
    <source>
        <dbReference type="EMBL" id="KAB1223175.1"/>
    </source>
</evidence>
<feature type="compositionally biased region" description="Polar residues" evidence="9">
    <location>
        <begin position="172"/>
        <end position="198"/>
    </location>
</feature>
<evidence type="ECO:0000256" key="5">
    <source>
        <dbReference type="ARBA" id="ARBA00023134"/>
    </source>
</evidence>
<dbReference type="InterPro" id="IPR000795">
    <property type="entry name" value="T_Tr_GTP-bd_dom"/>
</dbReference>
<comment type="caution">
    <text evidence="11">The sequence shown here is derived from an EMBL/GenBank/DDBJ whole genome shotgun (WGS) entry which is preliminary data.</text>
</comment>
<evidence type="ECO:0000256" key="9">
    <source>
        <dbReference type="SAM" id="MobiDB-lite"/>
    </source>
</evidence>
<dbReference type="Gene3D" id="3.40.50.10050">
    <property type="entry name" value="Translation initiation factor IF- 2, domain 3"/>
    <property type="match status" value="1"/>
</dbReference>
<dbReference type="InterPro" id="IPR027417">
    <property type="entry name" value="P-loop_NTPase"/>
</dbReference>
<feature type="coiled-coil region" evidence="8">
    <location>
        <begin position="789"/>
        <end position="816"/>
    </location>
</feature>
<evidence type="ECO:0000256" key="6">
    <source>
        <dbReference type="ARBA" id="ARBA00025162"/>
    </source>
</evidence>
<dbReference type="NCBIfam" id="TIGR00231">
    <property type="entry name" value="small_GTP"/>
    <property type="match status" value="1"/>
</dbReference>
<dbReference type="InterPro" id="IPR009000">
    <property type="entry name" value="Transl_B-barrel_sf"/>
</dbReference>
<proteinExistence type="inferred from homology"/>
<dbReference type="InterPro" id="IPR053905">
    <property type="entry name" value="EF-G-like_DII"/>
</dbReference>
<dbReference type="FunFam" id="2.40.30.10:FF:000054">
    <property type="entry name" value="Translation initiation factor IF-2"/>
    <property type="match status" value="1"/>
</dbReference>
<feature type="region of interest" description="Disordered" evidence="9">
    <location>
        <begin position="326"/>
        <end position="371"/>
    </location>
</feature>
<dbReference type="CDD" id="cd01887">
    <property type="entry name" value="IF2_eIF5B"/>
    <property type="match status" value="1"/>
</dbReference>
<name>A0A6A1WD50_9ROSI</name>
<evidence type="ECO:0000256" key="2">
    <source>
        <dbReference type="ARBA" id="ARBA00022540"/>
    </source>
</evidence>
<comment type="function">
    <text evidence="6">One of the essential components for the initiation of protein synthesis. Protects formylmethionyl-tRNA from spontaneous hydrolysis and promotes its binding to the 30S ribosomal subunits. Also involved in the hydrolysis of GTP during the formation of the 70S ribosomal complex.</text>
</comment>
<keyword evidence="8" id="KW-0175">Coiled coil</keyword>
<keyword evidence="3" id="KW-0547">Nucleotide-binding</keyword>
<evidence type="ECO:0000256" key="1">
    <source>
        <dbReference type="ARBA" id="ARBA00007733"/>
    </source>
</evidence>
<keyword evidence="5" id="KW-0342">GTP-binding</keyword>
<reference evidence="11 12" key="1">
    <citation type="journal article" date="2019" name="Plant Biotechnol. J.">
        <title>The red bayberry genome and genetic basis of sex determination.</title>
        <authorList>
            <person name="Jia H.M."/>
            <person name="Jia H.J."/>
            <person name="Cai Q.L."/>
            <person name="Wang Y."/>
            <person name="Zhao H.B."/>
            <person name="Yang W.F."/>
            <person name="Wang G.Y."/>
            <person name="Li Y.H."/>
            <person name="Zhan D.L."/>
            <person name="Shen Y.T."/>
            <person name="Niu Q.F."/>
            <person name="Chang L."/>
            <person name="Qiu J."/>
            <person name="Zhao L."/>
            <person name="Xie H.B."/>
            <person name="Fu W.Y."/>
            <person name="Jin J."/>
            <person name="Li X.W."/>
            <person name="Jiao Y."/>
            <person name="Zhou C.C."/>
            <person name="Tu T."/>
            <person name="Chai C.Y."/>
            <person name="Gao J.L."/>
            <person name="Fan L.J."/>
            <person name="van de Weg E."/>
            <person name="Wang J.Y."/>
            <person name="Gao Z.S."/>
        </authorList>
    </citation>
    <scope>NUCLEOTIDE SEQUENCE [LARGE SCALE GENOMIC DNA]</scope>
    <source>
        <tissue evidence="11">Leaves</tissue>
    </source>
</reference>
<dbReference type="EMBL" id="RXIC02000020">
    <property type="protein sequence ID" value="KAB1223175.1"/>
    <property type="molecule type" value="Genomic_DNA"/>
</dbReference>
<dbReference type="Pfam" id="PF11987">
    <property type="entry name" value="IF-2"/>
    <property type="match status" value="1"/>
</dbReference>
<dbReference type="GO" id="GO:0003924">
    <property type="term" value="F:GTPase activity"/>
    <property type="evidence" value="ECO:0007669"/>
    <property type="project" value="InterPro"/>
</dbReference>
<dbReference type="SUPFAM" id="SSF52156">
    <property type="entry name" value="Initiation factor IF2/eIF5b, domain 3"/>
    <property type="match status" value="1"/>
</dbReference>
<dbReference type="PROSITE" id="PS51722">
    <property type="entry name" value="G_TR_2"/>
    <property type="match status" value="1"/>
</dbReference>
<dbReference type="InterPro" id="IPR015760">
    <property type="entry name" value="TIF_IF2"/>
</dbReference>
<dbReference type="PROSITE" id="PS01176">
    <property type="entry name" value="IF2"/>
    <property type="match status" value="1"/>
</dbReference>
<dbReference type="FunFam" id="3.40.50.10050:FF:000001">
    <property type="entry name" value="Translation initiation factor IF-2"/>
    <property type="match status" value="1"/>
</dbReference>
<dbReference type="InterPro" id="IPR000178">
    <property type="entry name" value="TF_IF2_bacterial-like"/>
</dbReference>
<dbReference type="InterPro" id="IPR036925">
    <property type="entry name" value="TIF_IF2_dom3_sf"/>
</dbReference>
<feature type="region of interest" description="Disordered" evidence="9">
    <location>
        <begin position="154"/>
        <end position="257"/>
    </location>
</feature>
<dbReference type="CDD" id="cd03692">
    <property type="entry name" value="mtIF2_IVc"/>
    <property type="match status" value="1"/>
</dbReference>
<dbReference type="GO" id="GO:0005525">
    <property type="term" value="F:GTP binding"/>
    <property type="evidence" value="ECO:0007669"/>
    <property type="project" value="UniProtKB-KW"/>
</dbReference>
<evidence type="ECO:0000256" key="8">
    <source>
        <dbReference type="SAM" id="Coils"/>
    </source>
</evidence>
<evidence type="ECO:0000313" key="12">
    <source>
        <dbReference type="Proteomes" id="UP000516437"/>
    </source>
</evidence>
<dbReference type="SUPFAM" id="SSF50447">
    <property type="entry name" value="Translation proteins"/>
    <property type="match status" value="2"/>
</dbReference>
<dbReference type="GO" id="GO:0005737">
    <property type="term" value="C:cytoplasm"/>
    <property type="evidence" value="ECO:0007669"/>
    <property type="project" value="TreeGrafter"/>
</dbReference>
<dbReference type="Pfam" id="PF22042">
    <property type="entry name" value="EF-G_D2"/>
    <property type="match status" value="1"/>
</dbReference>
<dbReference type="HAMAP" id="MF_00100_B">
    <property type="entry name" value="IF_2_B"/>
    <property type="match status" value="1"/>
</dbReference>
<dbReference type="GO" id="GO:0003743">
    <property type="term" value="F:translation initiation factor activity"/>
    <property type="evidence" value="ECO:0007669"/>
    <property type="project" value="UniProtKB-KW"/>
</dbReference>
<dbReference type="PANTHER" id="PTHR43381:SF5">
    <property type="entry name" value="TR-TYPE G DOMAIN-CONTAINING PROTEIN"/>
    <property type="match status" value="1"/>
</dbReference>
<dbReference type="Proteomes" id="UP000516437">
    <property type="component" value="Chromosome 2"/>
</dbReference>
<dbReference type="PANTHER" id="PTHR43381">
    <property type="entry name" value="TRANSLATION INITIATION FACTOR IF-2-RELATED"/>
    <property type="match status" value="1"/>
</dbReference>
<dbReference type="SUPFAM" id="SSF52540">
    <property type="entry name" value="P-loop containing nucleoside triphosphate hydrolases"/>
    <property type="match status" value="1"/>
</dbReference>
<dbReference type="InterPro" id="IPR023115">
    <property type="entry name" value="TIF_IF2_dom3"/>
</dbReference>
<keyword evidence="4" id="KW-0648">Protein biosynthesis</keyword>
<accession>A0A6A1WD50</accession>
<evidence type="ECO:0000256" key="3">
    <source>
        <dbReference type="ARBA" id="ARBA00022741"/>
    </source>
</evidence>
<dbReference type="FunFam" id="2.40.30.10:FF:000008">
    <property type="entry name" value="Translation initiation factor IF-2"/>
    <property type="match status" value="1"/>
</dbReference>
<protein>
    <recommendedName>
        <fullName evidence="7">Translation initiation factor IF-2, chloroplastic</fullName>
    </recommendedName>
</protein>
<evidence type="ECO:0000259" key="10">
    <source>
        <dbReference type="PROSITE" id="PS51722"/>
    </source>
</evidence>
<dbReference type="InterPro" id="IPR005225">
    <property type="entry name" value="Small_GTP-bd"/>
</dbReference>
<dbReference type="AlphaFoldDB" id="A0A6A1WD50"/>
<dbReference type="FunFam" id="3.40.50.300:FF:000019">
    <property type="entry name" value="Translation initiation factor IF-2"/>
    <property type="match status" value="1"/>
</dbReference>
<dbReference type="CDD" id="cd03702">
    <property type="entry name" value="IF2_mtIF2_II"/>
    <property type="match status" value="1"/>
</dbReference>
<gene>
    <name evidence="11" type="ORF">CJ030_MR2G006076</name>
</gene>
<dbReference type="Gene3D" id="3.40.50.300">
    <property type="entry name" value="P-loop containing nucleotide triphosphate hydrolases"/>
    <property type="match status" value="1"/>
</dbReference>